<dbReference type="PANTHER" id="PTHR40277:SF1">
    <property type="entry name" value="BLL5419 PROTEIN"/>
    <property type="match status" value="1"/>
</dbReference>
<dbReference type="AlphaFoldDB" id="A0A3E0HDF0"/>
<dbReference type="PANTHER" id="PTHR40277">
    <property type="entry name" value="BLL5419 PROTEIN"/>
    <property type="match status" value="1"/>
</dbReference>
<feature type="transmembrane region" description="Helical" evidence="6">
    <location>
        <begin position="47"/>
        <end position="67"/>
    </location>
</feature>
<comment type="subcellular location">
    <subcellularLocation>
        <location evidence="1">Cell membrane</location>
        <topology evidence="1">Multi-pass membrane protein</topology>
    </subcellularLocation>
</comment>
<keyword evidence="4 6" id="KW-1133">Transmembrane helix</keyword>
<evidence type="ECO:0000256" key="5">
    <source>
        <dbReference type="ARBA" id="ARBA00023136"/>
    </source>
</evidence>
<evidence type="ECO:0000256" key="1">
    <source>
        <dbReference type="ARBA" id="ARBA00004651"/>
    </source>
</evidence>
<accession>A0A3E0HDF0</accession>
<evidence type="ECO:0000256" key="4">
    <source>
        <dbReference type="ARBA" id="ARBA00022989"/>
    </source>
</evidence>
<feature type="transmembrane region" description="Helical" evidence="6">
    <location>
        <begin position="161"/>
        <end position="181"/>
    </location>
</feature>
<sequence>MIHTTMEPRKAAAPARVAAKPVLKAIRPLAKAATPPLKAALPLLKAALPWLKIVAGVAIIGVLLWRLGTGAFVDGLREIDLWGVAAALGIGFLTTLFSAWRWCVVADRLGLKLNLRTAVADYYGALFINAVLPGGVLGDVHRAVQNGHETGDVGRGVRAVVLERTGGQLAILAVGVGVLLTDPALIAKVIGDIVPAPAAIVIGLLLVIAAAIVLATSSRLPRWRKALATTMVDVRRSLLSRRSWPAIVVLSAATLAGHLALFVVAARAAGSTASIAQLLPLLVLALIAMGLPINVGGWGPREGVAALAFAAAGLGATQGVTTAVVYGVLTLISSLPGAAVLVLRRVHRQVEEPVTPVAKPVATPARKPLGVVGKPIGKPFVRRKVQPQAA</sequence>
<gene>
    <name evidence="7" type="ORF">BCF44_110379</name>
</gene>
<keyword evidence="3 6" id="KW-0812">Transmembrane</keyword>
<feature type="transmembrane region" description="Helical" evidence="6">
    <location>
        <begin position="326"/>
        <end position="343"/>
    </location>
</feature>
<evidence type="ECO:0000256" key="3">
    <source>
        <dbReference type="ARBA" id="ARBA00022692"/>
    </source>
</evidence>
<dbReference type="GO" id="GO:0005886">
    <property type="term" value="C:plasma membrane"/>
    <property type="evidence" value="ECO:0007669"/>
    <property type="project" value="UniProtKB-SubCell"/>
</dbReference>
<feature type="transmembrane region" description="Helical" evidence="6">
    <location>
        <begin position="244"/>
        <end position="266"/>
    </location>
</feature>
<evidence type="ECO:0000313" key="8">
    <source>
        <dbReference type="Proteomes" id="UP000256269"/>
    </source>
</evidence>
<name>A0A3E0HDF0_9PSEU</name>
<dbReference type="Pfam" id="PF03706">
    <property type="entry name" value="LPG_synthase_TM"/>
    <property type="match status" value="1"/>
</dbReference>
<organism evidence="7 8">
    <name type="scientific">Kutzneria buriramensis</name>
    <dbReference type="NCBI Taxonomy" id="1045776"/>
    <lineage>
        <taxon>Bacteria</taxon>
        <taxon>Bacillati</taxon>
        <taxon>Actinomycetota</taxon>
        <taxon>Actinomycetes</taxon>
        <taxon>Pseudonocardiales</taxon>
        <taxon>Pseudonocardiaceae</taxon>
        <taxon>Kutzneria</taxon>
    </lineage>
</organism>
<dbReference type="InterPro" id="IPR022791">
    <property type="entry name" value="L-PG_synthase/AglD"/>
</dbReference>
<evidence type="ECO:0000313" key="7">
    <source>
        <dbReference type="EMBL" id="REH42877.1"/>
    </source>
</evidence>
<proteinExistence type="predicted"/>
<feature type="transmembrane region" description="Helical" evidence="6">
    <location>
        <begin position="79"/>
        <end position="102"/>
    </location>
</feature>
<protein>
    <submittedName>
        <fullName evidence="7">Uncharacterized membrane protein YbhN (UPF0104 family)</fullName>
    </submittedName>
</protein>
<evidence type="ECO:0000256" key="2">
    <source>
        <dbReference type="ARBA" id="ARBA00022475"/>
    </source>
</evidence>
<feature type="transmembrane region" description="Helical" evidence="6">
    <location>
        <begin position="122"/>
        <end position="140"/>
    </location>
</feature>
<feature type="transmembrane region" description="Helical" evidence="6">
    <location>
        <begin position="272"/>
        <end position="291"/>
    </location>
</feature>
<feature type="transmembrane region" description="Helical" evidence="6">
    <location>
        <begin position="193"/>
        <end position="215"/>
    </location>
</feature>
<keyword evidence="5 6" id="KW-0472">Membrane</keyword>
<dbReference type="EMBL" id="QUNO01000010">
    <property type="protein sequence ID" value="REH42877.1"/>
    <property type="molecule type" value="Genomic_DNA"/>
</dbReference>
<keyword evidence="8" id="KW-1185">Reference proteome</keyword>
<dbReference type="Proteomes" id="UP000256269">
    <property type="component" value="Unassembled WGS sequence"/>
</dbReference>
<reference evidence="7 8" key="1">
    <citation type="submission" date="2018-08" db="EMBL/GenBank/DDBJ databases">
        <title>Genomic Encyclopedia of Archaeal and Bacterial Type Strains, Phase II (KMG-II): from individual species to whole genera.</title>
        <authorList>
            <person name="Goeker M."/>
        </authorList>
    </citation>
    <scope>NUCLEOTIDE SEQUENCE [LARGE SCALE GENOMIC DNA]</scope>
    <source>
        <strain evidence="7 8">DSM 45791</strain>
    </source>
</reference>
<keyword evidence="2" id="KW-1003">Cell membrane</keyword>
<dbReference type="RefSeq" id="WP_246015698.1">
    <property type="nucleotide sequence ID" value="NZ_CP144375.1"/>
</dbReference>
<evidence type="ECO:0000256" key="6">
    <source>
        <dbReference type="SAM" id="Phobius"/>
    </source>
</evidence>
<comment type="caution">
    <text evidence="7">The sequence shown here is derived from an EMBL/GenBank/DDBJ whole genome shotgun (WGS) entry which is preliminary data.</text>
</comment>